<name>A0ABR8NTJ5_9MICO</name>
<accession>A0ABR8NTJ5</accession>
<proteinExistence type="predicted"/>
<keyword evidence="2" id="KW-1185">Reference proteome</keyword>
<organism evidence="1 2">
    <name type="scientific">Microbacterium helvum</name>
    <dbReference type="NCBI Taxonomy" id="2773713"/>
    <lineage>
        <taxon>Bacteria</taxon>
        <taxon>Bacillati</taxon>
        <taxon>Actinomycetota</taxon>
        <taxon>Actinomycetes</taxon>
        <taxon>Micrococcales</taxon>
        <taxon>Microbacteriaceae</taxon>
        <taxon>Microbacterium</taxon>
    </lineage>
</organism>
<evidence type="ECO:0000313" key="2">
    <source>
        <dbReference type="Proteomes" id="UP000598426"/>
    </source>
</evidence>
<dbReference type="Proteomes" id="UP000598426">
    <property type="component" value="Unassembled WGS sequence"/>
</dbReference>
<comment type="caution">
    <text evidence="1">The sequence shown here is derived from an EMBL/GenBank/DDBJ whole genome shotgun (WGS) entry which is preliminary data.</text>
</comment>
<evidence type="ECO:0000313" key="1">
    <source>
        <dbReference type="EMBL" id="MBD3943945.1"/>
    </source>
</evidence>
<reference evidence="1 2" key="1">
    <citation type="submission" date="2020-09" db="EMBL/GenBank/DDBJ databases">
        <title>Isolation and identification of active actinomycetes.</title>
        <authorList>
            <person name="Li X."/>
        </authorList>
    </citation>
    <scope>NUCLEOTIDE SEQUENCE [LARGE SCALE GENOMIC DNA]</scope>
    <source>
        <strain evidence="1 2">NEAU-LLC</strain>
    </source>
</reference>
<protein>
    <submittedName>
        <fullName evidence="1">Uncharacterized protein</fullName>
    </submittedName>
</protein>
<sequence>MAKTLLRCSVSSEMLRAADPGAAFLEAAVDVQRAVLATVLRVEVVPQARRGTVWSPARLRMVPVT</sequence>
<dbReference type="RefSeq" id="WP_191173540.1">
    <property type="nucleotide sequence ID" value="NZ_JACXZS010000021.1"/>
</dbReference>
<dbReference type="EMBL" id="JACXZS010000021">
    <property type="protein sequence ID" value="MBD3943945.1"/>
    <property type="molecule type" value="Genomic_DNA"/>
</dbReference>
<gene>
    <name evidence="1" type="ORF">IF188_19825</name>
</gene>